<reference evidence="1" key="1">
    <citation type="submission" date="2017-08" db="EMBL/GenBank/DDBJ databases">
        <title>Assembly of the North American Bullfrog Genome.</title>
        <authorList>
            <person name="Warren R.L."/>
            <person name="Vandervalk B.P."/>
            <person name="Kucuk E."/>
            <person name="Birol I."/>
            <person name="Helbing C."/>
            <person name="Pandoh P."/>
            <person name="Behsaz B."/>
            <person name="Mohamadi H."/>
            <person name="Chu J."/>
            <person name="Jackman S."/>
            <person name="Hammond S.A."/>
            <person name="Veldhoen N."/>
            <person name="Kirk H."/>
            <person name="Zhao Y."/>
            <person name="Coope R."/>
            <person name="Pleasance S."/>
            <person name="Moore R."/>
            <person name="Holt R."/>
        </authorList>
    </citation>
    <scope>NUCLEOTIDE SEQUENCE</scope>
    <source>
        <strain evidence="1">Bruno</strain>
        <tissue evidence="1">Liver</tissue>
    </source>
</reference>
<organism evidence="1">
    <name type="scientific">Aquarana catesbeiana</name>
    <name type="common">American bullfrog</name>
    <name type="synonym">Rana catesbeiana</name>
    <dbReference type="NCBI Taxonomy" id="8400"/>
    <lineage>
        <taxon>Eukaryota</taxon>
        <taxon>Metazoa</taxon>
        <taxon>Chordata</taxon>
        <taxon>Craniata</taxon>
        <taxon>Vertebrata</taxon>
        <taxon>Euteleostomi</taxon>
        <taxon>Amphibia</taxon>
        <taxon>Batrachia</taxon>
        <taxon>Anura</taxon>
        <taxon>Neobatrachia</taxon>
        <taxon>Ranoidea</taxon>
        <taxon>Ranidae</taxon>
        <taxon>Aquarana</taxon>
    </lineage>
</organism>
<dbReference type="AlphaFoldDB" id="A0A2G9RML1"/>
<sequence>MCVWGLFLHALRQRMPFPPQLPVRTTTLASVPPLPHPCVLTPYIVEHLAPDEWFTRNASVIFVTQIHAHNPPAS</sequence>
<evidence type="ECO:0000313" key="1">
    <source>
        <dbReference type="EMBL" id="PIO28995.1"/>
    </source>
</evidence>
<accession>A0A2G9RML1</accession>
<name>A0A2G9RML1_AQUCT</name>
<proteinExistence type="predicted"/>
<gene>
    <name evidence="1" type="ORF">AB205_0046530</name>
</gene>
<protein>
    <submittedName>
        <fullName evidence="1">Uncharacterized protein</fullName>
    </submittedName>
</protein>
<dbReference type="EMBL" id="KV937675">
    <property type="protein sequence ID" value="PIO28995.1"/>
    <property type="molecule type" value="Genomic_DNA"/>
</dbReference>